<proteinExistence type="predicted"/>
<accession>A0A2Z7CKI3</accession>
<evidence type="ECO:0000313" key="2">
    <source>
        <dbReference type="Proteomes" id="UP000250235"/>
    </source>
</evidence>
<organism evidence="1 2">
    <name type="scientific">Dorcoceras hygrometricum</name>
    <dbReference type="NCBI Taxonomy" id="472368"/>
    <lineage>
        <taxon>Eukaryota</taxon>
        <taxon>Viridiplantae</taxon>
        <taxon>Streptophyta</taxon>
        <taxon>Embryophyta</taxon>
        <taxon>Tracheophyta</taxon>
        <taxon>Spermatophyta</taxon>
        <taxon>Magnoliopsida</taxon>
        <taxon>eudicotyledons</taxon>
        <taxon>Gunneridae</taxon>
        <taxon>Pentapetalae</taxon>
        <taxon>asterids</taxon>
        <taxon>lamiids</taxon>
        <taxon>Lamiales</taxon>
        <taxon>Gesneriaceae</taxon>
        <taxon>Didymocarpoideae</taxon>
        <taxon>Trichosporeae</taxon>
        <taxon>Loxocarpinae</taxon>
        <taxon>Dorcoceras</taxon>
    </lineage>
</organism>
<keyword evidence="2" id="KW-1185">Reference proteome</keyword>
<evidence type="ECO:0000313" key="1">
    <source>
        <dbReference type="EMBL" id="KZV45074.1"/>
    </source>
</evidence>
<name>A0A2Z7CKI3_9LAMI</name>
<gene>
    <name evidence="1" type="ORF">F511_25014</name>
</gene>
<dbReference type="AlphaFoldDB" id="A0A2Z7CKI3"/>
<reference evidence="1 2" key="1">
    <citation type="journal article" date="2015" name="Proc. Natl. Acad. Sci. U.S.A.">
        <title>The resurrection genome of Boea hygrometrica: A blueprint for survival of dehydration.</title>
        <authorList>
            <person name="Xiao L."/>
            <person name="Yang G."/>
            <person name="Zhang L."/>
            <person name="Yang X."/>
            <person name="Zhao S."/>
            <person name="Ji Z."/>
            <person name="Zhou Q."/>
            <person name="Hu M."/>
            <person name="Wang Y."/>
            <person name="Chen M."/>
            <person name="Xu Y."/>
            <person name="Jin H."/>
            <person name="Xiao X."/>
            <person name="Hu G."/>
            <person name="Bao F."/>
            <person name="Hu Y."/>
            <person name="Wan P."/>
            <person name="Li L."/>
            <person name="Deng X."/>
            <person name="Kuang T."/>
            <person name="Xiang C."/>
            <person name="Zhu J.K."/>
            <person name="Oliver M.J."/>
            <person name="He Y."/>
        </authorList>
    </citation>
    <scope>NUCLEOTIDE SEQUENCE [LARGE SCALE GENOMIC DNA]</scope>
    <source>
        <strain evidence="2">cv. XS01</strain>
    </source>
</reference>
<dbReference type="Proteomes" id="UP000250235">
    <property type="component" value="Unassembled WGS sequence"/>
</dbReference>
<sequence>MSCWPRAIGRDLNRLRTSSSSVLLSAWELQVIQLDRVEHWLIFMRVFGSRAVYFECAVASMAVSRVAKPSIAWKRSVGLLEDNRVAPVLLSSCGSECFAAMGRLGSTHAPISLGHRRVELFYLCFWEHCDVLNIQMDGFPGELSNYPRSDSPSGYHLSSGESEHSRCRYSDLQDVCMAIESIMTLDLPMVVDSIEIYEMKGPYYMLTMTDSFLQELSVIPRGSWGDVSRRFTMIRWICDARTHGNHELGHNKAEQYLKTNRSLLFTSIVKTAARTFTNIGIGILNETTSSVQESIVRKITYLNETSRDFGMNILTKTMSFTQQPDVNKIRLVNANANNQLLIMNSTTTEYNDGMQLLNMNNTTIEYNDGMQLLNMNSATAEYNDRMQLLNMNSATAEYDLVLQHQNDDRAIGRCLSNQTLY</sequence>
<protein>
    <submittedName>
        <fullName evidence="1">Photosystem II 5 kD protein</fullName>
    </submittedName>
</protein>
<dbReference type="EMBL" id="KQ996430">
    <property type="protein sequence ID" value="KZV45074.1"/>
    <property type="molecule type" value="Genomic_DNA"/>
</dbReference>